<reference evidence="11 12" key="1">
    <citation type="submission" date="2018-09" db="EMBL/GenBank/DDBJ databases">
        <title>Genome sequencing of Nocardioides immobilis CCTCC AB 2017083 for comparison to Nocardioides silvaticus.</title>
        <authorList>
            <person name="Li C."/>
            <person name="Wang G."/>
        </authorList>
    </citation>
    <scope>NUCLEOTIDE SEQUENCE [LARGE SCALE GENOMIC DNA]</scope>
    <source>
        <strain evidence="11 12">CCTCC AB 2017083</strain>
    </source>
</reference>
<proteinExistence type="inferred from homology"/>
<evidence type="ECO:0000256" key="1">
    <source>
        <dbReference type="ARBA" id="ARBA00004651"/>
    </source>
</evidence>
<evidence type="ECO:0000313" key="11">
    <source>
        <dbReference type="EMBL" id="RHW23535.1"/>
    </source>
</evidence>
<comment type="catalytic activity">
    <reaction evidence="8">
        <text>fluoride(in) = fluoride(out)</text>
        <dbReference type="Rhea" id="RHEA:76159"/>
        <dbReference type="ChEBI" id="CHEBI:17051"/>
    </reaction>
    <physiologicalReaction direction="left-to-right" evidence="8">
        <dbReference type="Rhea" id="RHEA:76160"/>
    </physiologicalReaction>
</comment>
<evidence type="ECO:0000313" key="12">
    <source>
        <dbReference type="Proteomes" id="UP000283644"/>
    </source>
</evidence>
<keyword evidence="5 10" id="KW-0472">Membrane</keyword>
<dbReference type="AlphaFoldDB" id="A0A417XTB0"/>
<accession>A0A417XTB0</accession>
<keyword evidence="10" id="KW-0406">Ion transport</keyword>
<comment type="caution">
    <text evidence="11">The sequence shown here is derived from an EMBL/GenBank/DDBJ whole genome shotgun (WGS) entry which is preliminary data.</text>
</comment>
<keyword evidence="10" id="KW-0479">Metal-binding</keyword>
<keyword evidence="10" id="KW-0915">Sodium</keyword>
<organism evidence="11 12">
    <name type="scientific">Nocardioides immobilis</name>
    <dbReference type="NCBI Taxonomy" id="2049295"/>
    <lineage>
        <taxon>Bacteria</taxon>
        <taxon>Bacillati</taxon>
        <taxon>Actinomycetota</taxon>
        <taxon>Actinomycetes</taxon>
        <taxon>Propionibacteriales</taxon>
        <taxon>Nocardioidaceae</taxon>
        <taxon>Nocardioides</taxon>
    </lineage>
</organism>
<evidence type="ECO:0000256" key="6">
    <source>
        <dbReference type="ARBA" id="ARBA00023303"/>
    </source>
</evidence>
<dbReference type="Pfam" id="PF02537">
    <property type="entry name" value="CRCB"/>
    <property type="match status" value="1"/>
</dbReference>
<keyword evidence="4 10" id="KW-1133">Transmembrane helix</keyword>
<gene>
    <name evidence="10" type="primary">fluC</name>
    <name evidence="10" type="synonym">crcB</name>
    <name evidence="11" type="ORF">D0Z08_29415</name>
</gene>
<dbReference type="GO" id="GO:0046872">
    <property type="term" value="F:metal ion binding"/>
    <property type="evidence" value="ECO:0007669"/>
    <property type="project" value="UniProtKB-KW"/>
</dbReference>
<dbReference type="GO" id="GO:0140114">
    <property type="term" value="P:cellular detoxification of fluoride"/>
    <property type="evidence" value="ECO:0007669"/>
    <property type="project" value="UniProtKB-UniRule"/>
</dbReference>
<comment type="subcellular location">
    <subcellularLocation>
        <location evidence="1 10">Cell membrane</location>
        <topology evidence="1 10">Multi-pass membrane protein</topology>
    </subcellularLocation>
</comment>
<evidence type="ECO:0000256" key="7">
    <source>
        <dbReference type="ARBA" id="ARBA00035120"/>
    </source>
</evidence>
<dbReference type="HAMAP" id="MF_00454">
    <property type="entry name" value="FluC"/>
    <property type="match status" value="1"/>
</dbReference>
<dbReference type="Proteomes" id="UP000283644">
    <property type="component" value="Unassembled WGS sequence"/>
</dbReference>
<comment type="function">
    <text evidence="9 10">Fluoride-specific ion channel. Important for reducing fluoride concentration in the cell, thus reducing its toxicity.</text>
</comment>
<name>A0A417XTB0_9ACTN</name>
<feature type="transmembrane region" description="Helical" evidence="10">
    <location>
        <begin position="20"/>
        <end position="38"/>
    </location>
</feature>
<dbReference type="GO" id="GO:0005886">
    <property type="term" value="C:plasma membrane"/>
    <property type="evidence" value="ECO:0007669"/>
    <property type="project" value="UniProtKB-SubCell"/>
</dbReference>
<evidence type="ECO:0000256" key="3">
    <source>
        <dbReference type="ARBA" id="ARBA00022692"/>
    </source>
</evidence>
<keyword evidence="2 10" id="KW-1003">Cell membrane</keyword>
<feature type="binding site" evidence="10">
    <location>
        <position position="88"/>
    </location>
    <ligand>
        <name>Na(+)</name>
        <dbReference type="ChEBI" id="CHEBI:29101"/>
        <note>structural</note>
    </ligand>
</feature>
<keyword evidence="12" id="KW-1185">Reference proteome</keyword>
<protein>
    <recommendedName>
        <fullName evidence="10">Fluoride-specific ion channel FluC</fullName>
    </recommendedName>
</protein>
<evidence type="ECO:0000256" key="9">
    <source>
        <dbReference type="ARBA" id="ARBA00049940"/>
    </source>
</evidence>
<evidence type="ECO:0000256" key="8">
    <source>
        <dbReference type="ARBA" id="ARBA00035585"/>
    </source>
</evidence>
<evidence type="ECO:0000256" key="2">
    <source>
        <dbReference type="ARBA" id="ARBA00022475"/>
    </source>
</evidence>
<comment type="similarity">
    <text evidence="7 10">Belongs to the fluoride channel Fluc/FEX (TC 1.A.43) family.</text>
</comment>
<feature type="transmembrane region" description="Helical" evidence="10">
    <location>
        <begin position="115"/>
        <end position="134"/>
    </location>
</feature>
<evidence type="ECO:0000256" key="10">
    <source>
        <dbReference type="HAMAP-Rule" id="MF_00454"/>
    </source>
</evidence>
<dbReference type="EMBL" id="QXGH01000045">
    <property type="protein sequence ID" value="RHW23535.1"/>
    <property type="molecule type" value="Genomic_DNA"/>
</dbReference>
<feature type="transmembrane region" description="Helical" evidence="10">
    <location>
        <begin position="50"/>
        <end position="69"/>
    </location>
</feature>
<sequence>MVRQHGPASYDPFVIPAPRLLFAVAAGGVVGAVLRHGAGELAPDGPGFPWTTFAINVVGCALLAGLELLPIARRSATWAAALGPGVLGGFTTFSATSEQGRSLLAAGDTALAGCYLLGTLAVCLLVVTVVGRYAPPLPEEDEL</sequence>
<dbReference type="OrthoDB" id="4408652at2"/>
<keyword evidence="10" id="KW-0813">Transport</keyword>
<dbReference type="GO" id="GO:0062054">
    <property type="term" value="F:fluoride channel activity"/>
    <property type="evidence" value="ECO:0007669"/>
    <property type="project" value="UniProtKB-UniRule"/>
</dbReference>
<keyword evidence="6 10" id="KW-0407">Ion channel</keyword>
<evidence type="ECO:0000256" key="4">
    <source>
        <dbReference type="ARBA" id="ARBA00022989"/>
    </source>
</evidence>
<dbReference type="InterPro" id="IPR003691">
    <property type="entry name" value="FluC"/>
</dbReference>
<feature type="binding site" evidence="10">
    <location>
        <position position="91"/>
    </location>
    <ligand>
        <name>Na(+)</name>
        <dbReference type="ChEBI" id="CHEBI:29101"/>
        <note>structural</note>
    </ligand>
</feature>
<comment type="activity regulation">
    <text evidence="10">Na(+) is not transported, but it plays an essential structural role and its presence is essential for fluoride channel function.</text>
</comment>
<keyword evidence="3 10" id="KW-0812">Transmembrane</keyword>
<evidence type="ECO:0000256" key="5">
    <source>
        <dbReference type="ARBA" id="ARBA00023136"/>
    </source>
</evidence>